<dbReference type="Proteomes" id="UP001234989">
    <property type="component" value="Chromosome 1"/>
</dbReference>
<evidence type="ECO:0000313" key="2">
    <source>
        <dbReference type="Proteomes" id="UP001234989"/>
    </source>
</evidence>
<keyword evidence="2" id="KW-1185">Reference proteome</keyword>
<dbReference type="AlphaFoldDB" id="A0AAF0PPT8"/>
<gene>
    <name evidence="1" type="ORF">MTR67_002294</name>
</gene>
<dbReference type="EMBL" id="CP133612">
    <property type="protein sequence ID" value="WMV08909.1"/>
    <property type="molecule type" value="Genomic_DNA"/>
</dbReference>
<reference evidence="1" key="1">
    <citation type="submission" date="2023-08" db="EMBL/GenBank/DDBJ databases">
        <title>A de novo genome assembly of Solanum verrucosum Schlechtendal, a Mexican diploid species geographically isolated from the other diploid A-genome species in potato relatives.</title>
        <authorList>
            <person name="Hosaka K."/>
        </authorList>
    </citation>
    <scope>NUCLEOTIDE SEQUENCE</scope>
    <source>
        <tissue evidence="1">Young leaves</tissue>
    </source>
</reference>
<name>A0AAF0PPT8_SOLVR</name>
<evidence type="ECO:0000313" key="1">
    <source>
        <dbReference type="EMBL" id="WMV08909.1"/>
    </source>
</evidence>
<accession>A0AAF0PPT8</accession>
<sequence length="45" mass="5577">MKDKIKLVKERNSWRIAEWFRDVVLDHPKLQTWRILKANAKTLWN</sequence>
<proteinExistence type="predicted"/>
<protein>
    <submittedName>
        <fullName evidence="1">Uncharacterized protein</fullName>
    </submittedName>
</protein>
<organism evidence="1 2">
    <name type="scientific">Solanum verrucosum</name>
    <dbReference type="NCBI Taxonomy" id="315347"/>
    <lineage>
        <taxon>Eukaryota</taxon>
        <taxon>Viridiplantae</taxon>
        <taxon>Streptophyta</taxon>
        <taxon>Embryophyta</taxon>
        <taxon>Tracheophyta</taxon>
        <taxon>Spermatophyta</taxon>
        <taxon>Magnoliopsida</taxon>
        <taxon>eudicotyledons</taxon>
        <taxon>Gunneridae</taxon>
        <taxon>Pentapetalae</taxon>
        <taxon>asterids</taxon>
        <taxon>lamiids</taxon>
        <taxon>Solanales</taxon>
        <taxon>Solanaceae</taxon>
        <taxon>Solanoideae</taxon>
        <taxon>Solaneae</taxon>
        <taxon>Solanum</taxon>
    </lineage>
</organism>